<sequence length="225" mass="24908">MKGIITGGLICVALASSAQSTPKKIDSSYNNTYYQGRMELFASLPGQKNAIVFLGNSITERGQWHELLPGTVIMNRGIGGDNTFGVLARLDDILEYKPKKLFLLIGINDIGRGLPVEVITANYKRIVERIVAASPKTKLYVQSVLPMNDAVLKYDYLKNKKDTVLALNRNIQGIAKAGNLTYINLHEVFADEKGDLKATYTPDGIHINPAAYAAWVKYLKDKKYL</sequence>
<dbReference type="InterPro" id="IPR036514">
    <property type="entry name" value="SGNH_hydro_sf"/>
</dbReference>
<evidence type="ECO:0000313" key="3">
    <source>
        <dbReference type="Proteomes" id="UP000031408"/>
    </source>
</evidence>
<protein>
    <submittedName>
        <fullName evidence="2">GDSL family lipase</fullName>
    </submittedName>
</protein>
<accession>A0A0C1LFF6</accession>
<dbReference type="PANTHER" id="PTHR30383:SF5">
    <property type="entry name" value="SGNH HYDROLASE-TYPE ESTERASE DOMAIN-CONTAINING PROTEIN"/>
    <property type="match status" value="1"/>
</dbReference>
<dbReference type="Gene3D" id="3.40.50.1110">
    <property type="entry name" value="SGNH hydrolase"/>
    <property type="match status" value="1"/>
</dbReference>
<dbReference type="EMBL" id="JSVC01000015">
    <property type="protein sequence ID" value="KIC94068.1"/>
    <property type="molecule type" value="Genomic_DNA"/>
</dbReference>
<dbReference type="SUPFAM" id="SSF52266">
    <property type="entry name" value="SGNH hydrolase"/>
    <property type="match status" value="1"/>
</dbReference>
<dbReference type="RefSeq" id="WP_039140629.1">
    <property type="nucleotide sequence ID" value="NZ_JSVC01000015.1"/>
</dbReference>
<dbReference type="GO" id="GO:0004622">
    <property type="term" value="F:phosphatidylcholine lysophospholipase activity"/>
    <property type="evidence" value="ECO:0007669"/>
    <property type="project" value="TreeGrafter"/>
</dbReference>
<keyword evidence="3" id="KW-1185">Reference proteome</keyword>
<dbReference type="PANTHER" id="PTHR30383">
    <property type="entry name" value="THIOESTERASE 1/PROTEASE 1/LYSOPHOSPHOLIPASE L1"/>
    <property type="match status" value="1"/>
</dbReference>
<organism evidence="2 3">
    <name type="scientific">Flavihumibacter solisilvae</name>
    <dbReference type="NCBI Taxonomy" id="1349421"/>
    <lineage>
        <taxon>Bacteria</taxon>
        <taxon>Pseudomonadati</taxon>
        <taxon>Bacteroidota</taxon>
        <taxon>Chitinophagia</taxon>
        <taxon>Chitinophagales</taxon>
        <taxon>Chitinophagaceae</taxon>
        <taxon>Flavihumibacter</taxon>
    </lineage>
</organism>
<comment type="caution">
    <text evidence="2">The sequence shown here is derived from an EMBL/GenBank/DDBJ whole genome shotgun (WGS) entry which is preliminary data.</text>
</comment>
<dbReference type="InterPro" id="IPR051532">
    <property type="entry name" value="Ester_Hydrolysis_Enzymes"/>
</dbReference>
<proteinExistence type="predicted"/>
<reference evidence="2 3" key="1">
    <citation type="submission" date="2014-11" db="EMBL/GenBank/DDBJ databases">
        <title>Genome sequence of Flavihumibacter solisilvae 3-3.</title>
        <authorList>
            <person name="Zhou G."/>
            <person name="Li M."/>
            <person name="Wang G."/>
        </authorList>
    </citation>
    <scope>NUCLEOTIDE SEQUENCE [LARGE SCALE GENOMIC DNA]</scope>
    <source>
        <strain evidence="2 3">3-3</strain>
    </source>
</reference>
<dbReference type="InterPro" id="IPR013830">
    <property type="entry name" value="SGNH_hydro"/>
</dbReference>
<dbReference type="AlphaFoldDB" id="A0A0C1LFF6"/>
<dbReference type="Proteomes" id="UP000031408">
    <property type="component" value="Unassembled WGS sequence"/>
</dbReference>
<evidence type="ECO:0000313" key="2">
    <source>
        <dbReference type="EMBL" id="KIC94068.1"/>
    </source>
</evidence>
<evidence type="ECO:0000259" key="1">
    <source>
        <dbReference type="Pfam" id="PF13472"/>
    </source>
</evidence>
<dbReference type="Pfam" id="PF13472">
    <property type="entry name" value="Lipase_GDSL_2"/>
    <property type="match status" value="1"/>
</dbReference>
<name>A0A0C1LFF6_9BACT</name>
<feature type="domain" description="SGNH hydrolase-type esterase" evidence="1">
    <location>
        <begin position="54"/>
        <end position="214"/>
    </location>
</feature>
<dbReference type="STRING" id="1349421.OI18_13775"/>
<gene>
    <name evidence="2" type="ORF">OI18_13775</name>
</gene>